<dbReference type="Pfam" id="PF10604">
    <property type="entry name" value="Polyketide_cyc2"/>
    <property type="match status" value="1"/>
</dbReference>
<dbReference type="RefSeq" id="WP_085888615.1">
    <property type="nucleotide sequence ID" value="NZ_FWFN01000005.1"/>
</dbReference>
<name>A0A1X6ZJP2_9RHOB</name>
<proteinExistence type="predicted"/>
<dbReference type="CDD" id="cd07812">
    <property type="entry name" value="SRPBCC"/>
    <property type="match status" value="1"/>
</dbReference>
<organism evidence="1 2">
    <name type="scientific">Pseudooceanicola marinus</name>
    <dbReference type="NCBI Taxonomy" id="396013"/>
    <lineage>
        <taxon>Bacteria</taxon>
        <taxon>Pseudomonadati</taxon>
        <taxon>Pseudomonadota</taxon>
        <taxon>Alphaproteobacteria</taxon>
        <taxon>Rhodobacterales</taxon>
        <taxon>Paracoccaceae</taxon>
        <taxon>Pseudooceanicola</taxon>
    </lineage>
</organism>
<evidence type="ECO:0000313" key="2">
    <source>
        <dbReference type="Proteomes" id="UP000193963"/>
    </source>
</evidence>
<dbReference type="SUPFAM" id="SSF55961">
    <property type="entry name" value="Bet v1-like"/>
    <property type="match status" value="1"/>
</dbReference>
<keyword evidence="2" id="KW-1185">Reference proteome</keyword>
<dbReference type="InterPro" id="IPR019587">
    <property type="entry name" value="Polyketide_cyclase/dehydratase"/>
</dbReference>
<reference evidence="1 2" key="1">
    <citation type="submission" date="2017-03" db="EMBL/GenBank/DDBJ databases">
        <authorList>
            <person name="Afonso C.L."/>
            <person name="Miller P.J."/>
            <person name="Scott M.A."/>
            <person name="Spackman E."/>
            <person name="Goraichik I."/>
            <person name="Dimitrov K.M."/>
            <person name="Suarez D.L."/>
            <person name="Swayne D.E."/>
        </authorList>
    </citation>
    <scope>NUCLEOTIDE SEQUENCE [LARGE SCALE GENOMIC DNA]</scope>
    <source>
        <strain evidence="1 2">CECT 7751</strain>
    </source>
</reference>
<protein>
    <submittedName>
        <fullName evidence="1">Polyketide cyclase / dehydrase and lipid transport</fullName>
    </submittedName>
</protein>
<dbReference type="EMBL" id="FWFN01000005">
    <property type="protein sequence ID" value="SLN53349.1"/>
    <property type="molecule type" value="Genomic_DNA"/>
</dbReference>
<evidence type="ECO:0000313" key="1">
    <source>
        <dbReference type="EMBL" id="SLN53349.1"/>
    </source>
</evidence>
<dbReference type="AlphaFoldDB" id="A0A1X6ZJP2"/>
<dbReference type="Gene3D" id="3.30.530.20">
    <property type="match status" value="1"/>
</dbReference>
<dbReference type="InterPro" id="IPR023393">
    <property type="entry name" value="START-like_dom_sf"/>
</dbReference>
<dbReference type="Proteomes" id="UP000193963">
    <property type="component" value="Unassembled WGS sequence"/>
</dbReference>
<sequence>MKIVAKEDIEAPIADVFDRVTDFRSFERSAIRRGAEVTRKDRPAVTGVGAAWDVRFDLRGKRRDIGLEVTEFDAPERMVMKLRSEGMKGGVLVDLVALSRTRTRIRIETEIKPKTLSARLLIQSLRLARGTIEKRVAERMAEFAASIEGKPRSPG</sequence>
<gene>
    <name evidence="1" type="ORF">PSM7751_02562</name>
</gene>
<dbReference type="OrthoDB" id="7860307at2"/>
<accession>A0A1X6ZJP2</accession>